<gene>
    <name evidence="2" type="ORF">GA0061071_11378</name>
</gene>
<evidence type="ECO:0000313" key="3">
    <source>
        <dbReference type="Proteomes" id="UP000198975"/>
    </source>
</evidence>
<feature type="domain" description="DUF5405" evidence="1">
    <location>
        <begin position="9"/>
        <end position="93"/>
    </location>
</feature>
<keyword evidence="3" id="KW-1185">Reference proteome</keyword>
<dbReference type="RefSeq" id="WP_088237005.1">
    <property type="nucleotide sequence ID" value="NZ_FMAY01000013.1"/>
</dbReference>
<accession>A0A1C4DNF4</accession>
<evidence type="ECO:0000313" key="2">
    <source>
        <dbReference type="EMBL" id="SCC32868.1"/>
    </source>
</evidence>
<dbReference type="Proteomes" id="UP000198975">
    <property type="component" value="Unassembled WGS sequence"/>
</dbReference>
<dbReference type="OrthoDB" id="6626672at2"/>
<reference evidence="3" key="1">
    <citation type="submission" date="2016-08" db="EMBL/GenBank/DDBJ databases">
        <authorList>
            <person name="Varghese N."/>
            <person name="Submissions Spin"/>
        </authorList>
    </citation>
    <scope>NUCLEOTIDE SEQUENCE [LARGE SCALE GENOMIC DNA]</scope>
    <source>
        <strain evidence="3">REICA_082</strain>
    </source>
</reference>
<organism evidence="2 3">
    <name type="scientific">Kosakonia oryzendophytica</name>
    <dbReference type="NCBI Taxonomy" id="1005665"/>
    <lineage>
        <taxon>Bacteria</taxon>
        <taxon>Pseudomonadati</taxon>
        <taxon>Pseudomonadota</taxon>
        <taxon>Gammaproteobacteria</taxon>
        <taxon>Enterobacterales</taxon>
        <taxon>Enterobacteriaceae</taxon>
        <taxon>Kosakonia</taxon>
    </lineage>
</organism>
<dbReference type="InterPro" id="IPR035404">
    <property type="entry name" value="DUF5405"/>
</dbReference>
<dbReference type="AlphaFoldDB" id="A0A1C4DNF4"/>
<proteinExistence type="predicted"/>
<name>A0A1C4DNF4_9ENTR</name>
<dbReference type="Pfam" id="PF17399">
    <property type="entry name" value="DUF5405"/>
    <property type="match status" value="1"/>
</dbReference>
<evidence type="ECO:0000259" key="1">
    <source>
        <dbReference type="Pfam" id="PF17399"/>
    </source>
</evidence>
<dbReference type="EMBL" id="FMAY01000013">
    <property type="protein sequence ID" value="SCC32868.1"/>
    <property type="molecule type" value="Genomic_DNA"/>
</dbReference>
<protein>
    <recommendedName>
        <fullName evidence="1">DUF5405 domain-containing protein</fullName>
    </recommendedName>
</protein>
<sequence>MSLVHTVLLNNWLKITLLKNDEFSLADIKRDRETGAKVESVIAIYSCELKLLSDVINLLVKRAIFHKQISSLDEVTELTTELITHCVSEFKTLSRIRG</sequence>